<evidence type="ECO:0000256" key="11">
    <source>
        <dbReference type="SAM" id="MobiDB-lite"/>
    </source>
</evidence>
<feature type="region of interest" description="Disordered" evidence="11">
    <location>
        <begin position="652"/>
        <end position="690"/>
    </location>
</feature>
<accession>A0AAD5M1U4</accession>
<dbReference type="NCBIfam" id="NF006628">
    <property type="entry name" value="PRK09197.1"/>
    <property type="match status" value="1"/>
</dbReference>
<dbReference type="InterPro" id="IPR000771">
    <property type="entry name" value="FBA_II"/>
</dbReference>
<dbReference type="InterPro" id="IPR001611">
    <property type="entry name" value="Leu-rich_rpt"/>
</dbReference>
<feature type="compositionally biased region" description="Basic and acidic residues" evidence="11">
    <location>
        <begin position="614"/>
        <end position="632"/>
    </location>
</feature>
<proteinExistence type="inferred from homology"/>
<dbReference type="SMART" id="SM00365">
    <property type="entry name" value="LRR_SD22"/>
    <property type="match status" value="5"/>
</dbReference>
<feature type="region of interest" description="Disordered" evidence="11">
    <location>
        <begin position="611"/>
        <end position="632"/>
    </location>
</feature>
<dbReference type="EMBL" id="JAKCXM010000640">
    <property type="protein sequence ID" value="KAJ0392410.1"/>
    <property type="molecule type" value="Genomic_DNA"/>
</dbReference>
<dbReference type="GO" id="GO:0006096">
    <property type="term" value="P:glycolytic process"/>
    <property type="evidence" value="ECO:0007669"/>
    <property type="project" value="UniProtKB-KW"/>
</dbReference>
<sequence>MGLLDIVPAGVLNGEDVIKVYKYAQEHNFAIPAVNVTSSSTANAALQAARDIKSPIIIQASNGGSAFFAGKGIDNKNQEASVLGAVACAQHVRQMAKAYGVPVILHSDHCAKKLLPWYDGMLKADEDYFKQHGVPLFSSHMLDLSEESLEENVSISKDYFKRMAKMGLILEIELGITGGEEDGVDNSNVDNSALYSQPSDILYAYNELSEVSPYFTIAAAFGNVHGVYKPGNVKLHPEILGDFQKHVSEKVAPGQKKPVLFVFHGGSGSTEAEIQEAVKNGVVKMNIDTDTQWAYWNGLRKFYESKKDYLQGQIGNPEGADKPNKKYYDPRVWVRKSEEEMIVRLHEAYRNLNCVNVLYNRQEARLLSIDRRSCDDKAQKKKKKKKKKEKTTLQELKALLKKLCREHDLYVTPSINDKLYLHYKGFRSIKNLEEYTGLKVLWLEGNGLPRIQGLDRQTQLKTLYLQENLIQKIENLEAQQDLDTLNLSQNQITKIENIGHLKMLTSLSLKSNYLSSASDIENVLELPRLAVLDIQSNRITDPAIVEVLAKMPSLKVLYLQGNDVVKHIKQYRKTLVYRCRQLKYLDDRPVFDDERRRVDAWGKALDASNGDYKAAQEAEREEMDRIRQEKRDRDRQNFLHFEQLIAEGRRKLEQEKEAAAAAAAGGAEGPEDNQQSPSKSGPEINPFSGERIIPTEDCELLQKQRQERWEKVVNSRDAWTARGTNTSRPPETTEAAAGNVIPVDPKRHQLLHQCATIGSGTISSRDAFVDTTFQVATPPPAPVSSAAADAEHRQRIKKQAEEKVQELKQKKKLLAEQDANA</sequence>
<dbReference type="GO" id="GO:0008270">
    <property type="term" value="F:zinc ion binding"/>
    <property type="evidence" value="ECO:0007669"/>
    <property type="project" value="InterPro"/>
</dbReference>
<evidence type="ECO:0000256" key="1">
    <source>
        <dbReference type="ARBA" id="ARBA00000441"/>
    </source>
</evidence>
<evidence type="ECO:0000256" key="3">
    <source>
        <dbReference type="ARBA" id="ARBA00002181"/>
    </source>
</evidence>
<dbReference type="NCBIfam" id="TIGR00167">
    <property type="entry name" value="cbbA"/>
    <property type="match status" value="1"/>
</dbReference>
<feature type="region of interest" description="Disordered" evidence="11">
    <location>
        <begin position="776"/>
        <end position="796"/>
    </location>
</feature>
<evidence type="ECO:0000313" key="12">
    <source>
        <dbReference type="EMBL" id="KAJ0392410.1"/>
    </source>
</evidence>
<dbReference type="SUPFAM" id="SSF52075">
    <property type="entry name" value="Outer arm dynein light chain 1"/>
    <property type="match status" value="1"/>
</dbReference>
<comment type="pathway">
    <text evidence="4">Carbohydrate degradation; glycolysis; D-glyceraldehyde 3-phosphate and glycerone phosphate from D-glucose: step 4/4.</text>
</comment>
<reference evidence="12" key="1">
    <citation type="submission" date="2021-12" db="EMBL/GenBank/DDBJ databases">
        <title>Prjna785345.</title>
        <authorList>
            <person name="Rujirawat T."/>
            <person name="Krajaejun T."/>
        </authorList>
    </citation>
    <scope>NUCLEOTIDE SEQUENCE</scope>
    <source>
        <strain evidence="12">Pi057C3</strain>
    </source>
</reference>
<keyword evidence="10" id="KW-0456">Lyase</keyword>
<evidence type="ECO:0000256" key="7">
    <source>
        <dbReference type="ARBA" id="ARBA00022723"/>
    </source>
</evidence>
<dbReference type="PANTHER" id="PTHR30559">
    <property type="entry name" value="FRUCTOSE-BISPHOSPHATE ALDOLASE CLASS 2"/>
    <property type="match status" value="1"/>
</dbReference>
<comment type="function">
    <text evidence="3">Catalyzes the aldol condensation of dihydroxyacetone phosphate (DHAP or glycerone-phosphate) with glyceraldehyde 3-phosphate (G3P) to form fructose 1,6-bisphosphate (FBP) in gluconeogenesis and the reverse reaction in glycolysis.</text>
</comment>
<dbReference type="PANTHER" id="PTHR30559:SF0">
    <property type="entry name" value="FRUCTOSE-BISPHOSPHATE ALDOLASE"/>
    <property type="match status" value="1"/>
</dbReference>
<comment type="caution">
    <text evidence="12">The sequence shown here is derived from an EMBL/GenBank/DDBJ whole genome shotgun (WGS) entry which is preliminary data.</text>
</comment>
<dbReference type="CDD" id="cd00946">
    <property type="entry name" value="FBP_aldolase_IIA"/>
    <property type="match status" value="1"/>
</dbReference>
<comment type="similarity">
    <text evidence="5">Belongs to the class II fructose-bisphosphate aldolase family.</text>
</comment>
<protein>
    <recommendedName>
        <fullName evidence="6">fructose-bisphosphate aldolase</fullName>
        <ecNumber evidence="6">4.1.2.13</ecNumber>
    </recommendedName>
</protein>
<comment type="cofactor">
    <cofactor evidence="2">
        <name>Zn(2+)</name>
        <dbReference type="ChEBI" id="CHEBI:29105"/>
    </cofactor>
</comment>
<evidence type="ECO:0000256" key="2">
    <source>
        <dbReference type="ARBA" id="ARBA00001947"/>
    </source>
</evidence>
<dbReference type="Proteomes" id="UP001209570">
    <property type="component" value="Unassembled WGS sequence"/>
</dbReference>
<dbReference type="GO" id="GO:0006094">
    <property type="term" value="P:gluconeogenesis"/>
    <property type="evidence" value="ECO:0007669"/>
    <property type="project" value="TreeGrafter"/>
</dbReference>
<evidence type="ECO:0000256" key="4">
    <source>
        <dbReference type="ARBA" id="ARBA00004714"/>
    </source>
</evidence>
<dbReference type="NCBIfam" id="TIGR01520">
    <property type="entry name" value="FruBisAldo_II_A"/>
    <property type="match status" value="1"/>
</dbReference>
<dbReference type="Gene3D" id="3.80.10.10">
    <property type="entry name" value="Ribonuclease Inhibitor"/>
    <property type="match status" value="2"/>
</dbReference>
<evidence type="ECO:0000313" key="13">
    <source>
        <dbReference type="Proteomes" id="UP001209570"/>
    </source>
</evidence>
<evidence type="ECO:0000256" key="8">
    <source>
        <dbReference type="ARBA" id="ARBA00022833"/>
    </source>
</evidence>
<evidence type="ECO:0000256" key="10">
    <source>
        <dbReference type="ARBA" id="ARBA00023239"/>
    </source>
</evidence>
<keyword evidence="9" id="KW-0324">Glycolysis</keyword>
<dbReference type="InterPro" id="IPR013785">
    <property type="entry name" value="Aldolase_TIM"/>
</dbReference>
<keyword evidence="8" id="KW-0862">Zinc</keyword>
<evidence type="ECO:0000256" key="9">
    <source>
        <dbReference type="ARBA" id="ARBA00023152"/>
    </source>
</evidence>
<dbReference type="PROSITE" id="PS00806">
    <property type="entry name" value="ALDOLASE_CLASS_II_2"/>
    <property type="match status" value="1"/>
</dbReference>
<dbReference type="PROSITE" id="PS51450">
    <property type="entry name" value="LRR"/>
    <property type="match status" value="3"/>
</dbReference>
<evidence type="ECO:0000256" key="6">
    <source>
        <dbReference type="ARBA" id="ARBA00013068"/>
    </source>
</evidence>
<dbReference type="AlphaFoldDB" id="A0AAD5M1U4"/>
<dbReference type="InterPro" id="IPR006411">
    <property type="entry name" value="Fruct_bisP_bact"/>
</dbReference>
<dbReference type="SUPFAM" id="SSF51569">
    <property type="entry name" value="Aldolase"/>
    <property type="match status" value="1"/>
</dbReference>
<dbReference type="GO" id="GO:0004332">
    <property type="term" value="F:fructose-bisphosphate aldolase activity"/>
    <property type="evidence" value="ECO:0007669"/>
    <property type="project" value="UniProtKB-EC"/>
</dbReference>
<evidence type="ECO:0000256" key="5">
    <source>
        <dbReference type="ARBA" id="ARBA00005812"/>
    </source>
</evidence>
<dbReference type="FunFam" id="3.20.20.70:FF:000013">
    <property type="entry name" value="Class II fructose-bisphosphate aldolase"/>
    <property type="match status" value="1"/>
</dbReference>
<dbReference type="Pfam" id="PF01116">
    <property type="entry name" value="F_bP_aldolase"/>
    <property type="match status" value="1"/>
</dbReference>
<dbReference type="GO" id="GO:0005829">
    <property type="term" value="C:cytosol"/>
    <property type="evidence" value="ECO:0007669"/>
    <property type="project" value="TreeGrafter"/>
</dbReference>
<organism evidence="12 13">
    <name type="scientific">Pythium insidiosum</name>
    <name type="common">Pythiosis disease agent</name>
    <dbReference type="NCBI Taxonomy" id="114742"/>
    <lineage>
        <taxon>Eukaryota</taxon>
        <taxon>Sar</taxon>
        <taxon>Stramenopiles</taxon>
        <taxon>Oomycota</taxon>
        <taxon>Peronosporomycetes</taxon>
        <taxon>Pythiales</taxon>
        <taxon>Pythiaceae</taxon>
        <taxon>Pythium</taxon>
    </lineage>
</organism>
<dbReference type="InterPro" id="IPR032675">
    <property type="entry name" value="LRR_dom_sf"/>
</dbReference>
<dbReference type="PROSITE" id="PS00602">
    <property type="entry name" value="ALDOLASE_CLASS_II_1"/>
    <property type="match status" value="1"/>
</dbReference>
<gene>
    <name evidence="12" type="ORF">P43SY_000986</name>
</gene>
<keyword evidence="13" id="KW-1185">Reference proteome</keyword>
<name>A0AAD5M1U4_PYTIN</name>
<comment type="catalytic activity">
    <reaction evidence="1">
        <text>beta-D-fructose 1,6-bisphosphate = D-glyceraldehyde 3-phosphate + dihydroxyacetone phosphate</text>
        <dbReference type="Rhea" id="RHEA:14729"/>
        <dbReference type="ChEBI" id="CHEBI:32966"/>
        <dbReference type="ChEBI" id="CHEBI:57642"/>
        <dbReference type="ChEBI" id="CHEBI:59776"/>
        <dbReference type="EC" id="4.1.2.13"/>
    </reaction>
</comment>
<dbReference type="Gene3D" id="3.20.20.70">
    <property type="entry name" value="Aldolase class I"/>
    <property type="match status" value="1"/>
</dbReference>
<dbReference type="Pfam" id="PF14580">
    <property type="entry name" value="LRR_9"/>
    <property type="match status" value="1"/>
</dbReference>
<dbReference type="EC" id="4.1.2.13" evidence="6"/>
<keyword evidence="7" id="KW-0479">Metal-binding</keyword>